<organism evidence="2 3">
    <name type="scientific">Colletotrichum plurivorum</name>
    <dbReference type="NCBI Taxonomy" id="2175906"/>
    <lineage>
        <taxon>Eukaryota</taxon>
        <taxon>Fungi</taxon>
        <taxon>Dikarya</taxon>
        <taxon>Ascomycota</taxon>
        <taxon>Pezizomycotina</taxon>
        <taxon>Sordariomycetes</taxon>
        <taxon>Hypocreomycetidae</taxon>
        <taxon>Glomerellales</taxon>
        <taxon>Glomerellaceae</taxon>
        <taxon>Colletotrichum</taxon>
        <taxon>Colletotrichum orchidearum species complex</taxon>
    </lineage>
</organism>
<reference evidence="2" key="1">
    <citation type="journal article" date="2020" name="Phytopathology">
        <title>Genome Sequence Resources of Colletotrichum truncatum, C. plurivorum, C. musicola, and C. sojae: Four Species Pathogenic to Soybean (Glycine max).</title>
        <authorList>
            <person name="Rogerio F."/>
            <person name="Boufleur T.R."/>
            <person name="Ciampi-Guillardi M."/>
            <person name="Sukno S.A."/>
            <person name="Thon M.R."/>
            <person name="Massola Junior N.S."/>
            <person name="Baroncelli R."/>
        </authorList>
    </citation>
    <scope>NUCLEOTIDE SEQUENCE</scope>
    <source>
        <strain evidence="2">LFN00145</strain>
    </source>
</reference>
<dbReference type="Gene3D" id="1.25.40.20">
    <property type="entry name" value="Ankyrin repeat-containing domain"/>
    <property type="match status" value="1"/>
</dbReference>
<dbReference type="InterPro" id="IPR002110">
    <property type="entry name" value="Ankyrin_rpt"/>
</dbReference>
<feature type="repeat" description="ANK" evidence="1">
    <location>
        <begin position="46"/>
        <end position="81"/>
    </location>
</feature>
<dbReference type="PROSITE" id="PS50088">
    <property type="entry name" value="ANK_REPEAT"/>
    <property type="match status" value="1"/>
</dbReference>
<keyword evidence="1" id="KW-0040">ANK repeat</keyword>
<evidence type="ECO:0000313" key="3">
    <source>
        <dbReference type="Proteomes" id="UP000654918"/>
    </source>
</evidence>
<proteinExistence type="predicted"/>
<name>A0A8H6KPN6_9PEZI</name>
<accession>A0A8H6KPN6</accession>
<evidence type="ECO:0000256" key="1">
    <source>
        <dbReference type="PROSITE-ProRule" id="PRU00023"/>
    </source>
</evidence>
<dbReference type="SUPFAM" id="SSF48403">
    <property type="entry name" value="Ankyrin repeat"/>
    <property type="match status" value="1"/>
</dbReference>
<keyword evidence="3" id="KW-1185">Reference proteome</keyword>
<dbReference type="InterPro" id="IPR036770">
    <property type="entry name" value="Ankyrin_rpt-contain_sf"/>
</dbReference>
<dbReference type="AlphaFoldDB" id="A0A8H6KPN6"/>
<comment type="caution">
    <text evidence="2">The sequence shown here is derived from an EMBL/GenBank/DDBJ whole genome shotgun (WGS) entry which is preliminary data.</text>
</comment>
<evidence type="ECO:0000313" key="2">
    <source>
        <dbReference type="EMBL" id="KAF6835347.1"/>
    </source>
</evidence>
<dbReference type="EMBL" id="WIGO01000041">
    <property type="protein sequence ID" value="KAF6835347.1"/>
    <property type="molecule type" value="Genomic_DNA"/>
</dbReference>
<gene>
    <name evidence="2" type="ORF">CPLU01_04427</name>
</gene>
<dbReference type="Proteomes" id="UP000654918">
    <property type="component" value="Unassembled WGS sequence"/>
</dbReference>
<sequence length="97" mass="10973">MEEMYCAYLLWCGAQNRERIGPWKRQPVNLAGLTDAGLHVDIRDVHGDTPLHYASLMHISRDWHIMDVLLVLGAHAGSLNNDFMSPMTLRARGLAFL</sequence>
<protein>
    <submittedName>
        <fullName evidence="2">Uncharacterized protein</fullName>
    </submittedName>
</protein>